<dbReference type="GO" id="GO:0007169">
    <property type="term" value="P:cell surface receptor protein tyrosine kinase signaling pathway"/>
    <property type="evidence" value="ECO:0007669"/>
    <property type="project" value="TreeGrafter"/>
</dbReference>
<dbReference type="InterPro" id="IPR050996">
    <property type="entry name" value="Docking_Protein_DOK"/>
</dbReference>
<protein>
    <submittedName>
        <fullName evidence="3">Uncharacterized protein</fullName>
    </submittedName>
</protein>
<dbReference type="InterPro" id="IPR011993">
    <property type="entry name" value="PH-like_dom_sf"/>
</dbReference>
<organism evidence="3">
    <name type="scientific">Darwinula stevensoni</name>
    <dbReference type="NCBI Taxonomy" id="69355"/>
    <lineage>
        <taxon>Eukaryota</taxon>
        <taxon>Metazoa</taxon>
        <taxon>Ecdysozoa</taxon>
        <taxon>Arthropoda</taxon>
        <taxon>Crustacea</taxon>
        <taxon>Oligostraca</taxon>
        <taxon>Ostracoda</taxon>
        <taxon>Podocopa</taxon>
        <taxon>Podocopida</taxon>
        <taxon>Darwinulocopina</taxon>
        <taxon>Darwinuloidea</taxon>
        <taxon>Darwinulidae</taxon>
        <taxon>Darwinula</taxon>
    </lineage>
</organism>
<proteinExistence type="predicted"/>
<feature type="domain" description="IRS-type PTB" evidence="2">
    <location>
        <begin position="173"/>
        <end position="278"/>
    </location>
</feature>
<sequence length="336" mass="37482">MPANKGPHGTFHGFLPGVRRSKVTGTMSVNFNDIIKQGYVRMKSRNLGLWRRRWVILRKASSRGPCRIDKYADKESAVAGRPPVSSPLPLNHVLKVERLPPHHGPNSFVLEFYHDDQHQRGTPHVRIIACETEEDADAWVKVLSVECQCSRSPSPTEELQWPISGSPPKESAVNPPGDRFNVYMLPCKGTSVRGECLLQVASGHIQLWDVEEPRLKLVSWPVAALRRYGRDSGKFIFEANKNCVTGEGTFIFRTTESEAIFKQVHEVAMVFATASGTKLHKSKSVPSKSPLPCRLKKSHTTASLIPGVVYGEEEFQYLDDLEGFNESSSANFIVSC</sequence>
<dbReference type="SMART" id="SM01244">
    <property type="entry name" value="IRS"/>
    <property type="match status" value="1"/>
</dbReference>
<evidence type="ECO:0000313" key="4">
    <source>
        <dbReference type="Proteomes" id="UP000677054"/>
    </source>
</evidence>
<dbReference type="AlphaFoldDB" id="A0A7R8WYK7"/>
<reference evidence="3" key="1">
    <citation type="submission" date="2020-11" db="EMBL/GenBank/DDBJ databases">
        <authorList>
            <person name="Tran Van P."/>
        </authorList>
    </citation>
    <scope>NUCLEOTIDE SEQUENCE</scope>
</reference>
<dbReference type="PROSITE" id="PS51064">
    <property type="entry name" value="IRS_PTB"/>
    <property type="match status" value="1"/>
</dbReference>
<keyword evidence="4" id="KW-1185">Reference proteome</keyword>
<dbReference type="PANTHER" id="PTHR21258">
    <property type="entry name" value="DOCKING PROTEIN RELATED"/>
    <property type="match status" value="1"/>
</dbReference>
<evidence type="ECO:0000313" key="3">
    <source>
        <dbReference type="EMBL" id="CAD7240607.1"/>
    </source>
</evidence>
<dbReference type="Pfam" id="PF00169">
    <property type="entry name" value="PH"/>
    <property type="match status" value="1"/>
</dbReference>
<dbReference type="GO" id="GO:0005737">
    <property type="term" value="C:cytoplasm"/>
    <property type="evidence" value="ECO:0007669"/>
    <property type="project" value="TreeGrafter"/>
</dbReference>
<feature type="domain" description="PH" evidence="1">
    <location>
        <begin position="33"/>
        <end position="148"/>
    </location>
</feature>
<gene>
    <name evidence="3" type="ORF">DSTB1V02_LOCUS627</name>
</gene>
<dbReference type="EMBL" id="LR899562">
    <property type="protein sequence ID" value="CAD7240607.1"/>
    <property type="molecule type" value="Genomic_DNA"/>
</dbReference>
<dbReference type="OrthoDB" id="6279276at2759"/>
<dbReference type="PROSITE" id="PS50003">
    <property type="entry name" value="PH_DOMAIN"/>
    <property type="match status" value="1"/>
</dbReference>
<dbReference type="InterPro" id="IPR002404">
    <property type="entry name" value="IRS_PTB"/>
</dbReference>
<dbReference type="InterPro" id="IPR001849">
    <property type="entry name" value="PH_domain"/>
</dbReference>
<name>A0A7R8WYK7_9CRUS</name>
<dbReference type="SUPFAM" id="SSF50729">
    <property type="entry name" value="PH domain-like"/>
    <property type="match status" value="2"/>
</dbReference>
<dbReference type="Proteomes" id="UP000677054">
    <property type="component" value="Unassembled WGS sequence"/>
</dbReference>
<dbReference type="EMBL" id="CAJPEV010000045">
    <property type="protein sequence ID" value="CAG0879505.1"/>
    <property type="molecule type" value="Genomic_DNA"/>
</dbReference>
<dbReference type="SMART" id="SM00233">
    <property type="entry name" value="PH"/>
    <property type="match status" value="1"/>
</dbReference>
<evidence type="ECO:0000259" key="1">
    <source>
        <dbReference type="PROSITE" id="PS50003"/>
    </source>
</evidence>
<dbReference type="PANTHER" id="PTHR21258:SF61">
    <property type="entry name" value="PROTEIN CHICO"/>
    <property type="match status" value="1"/>
</dbReference>
<dbReference type="Pfam" id="PF02174">
    <property type="entry name" value="IRS"/>
    <property type="match status" value="1"/>
</dbReference>
<dbReference type="SMART" id="SM00310">
    <property type="entry name" value="PTBI"/>
    <property type="match status" value="1"/>
</dbReference>
<dbReference type="Gene3D" id="2.30.29.30">
    <property type="entry name" value="Pleckstrin-homology domain (PH domain)/Phosphotyrosine-binding domain (PTB)"/>
    <property type="match status" value="2"/>
</dbReference>
<accession>A0A7R8WYK7</accession>
<evidence type="ECO:0000259" key="2">
    <source>
        <dbReference type="PROSITE" id="PS51064"/>
    </source>
</evidence>